<dbReference type="CDD" id="cd05471">
    <property type="entry name" value="pepsin_like"/>
    <property type="match status" value="1"/>
</dbReference>
<feature type="active site" evidence="2">
    <location>
        <position position="350"/>
    </location>
</feature>
<dbReference type="AlphaFoldDB" id="A0A8H6XP88"/>
<sequence length="469" mass="49730">MARDVIPILSFLSLLGARAGATNTENSNFNFVRHVRSLTPRADSEAVALHLPQADVSVPFGAKTPRRKSKRLALAALRGRDTSSSRSDTVVLDGSDSDFEYLTNVTIGGQKFSLSVDTGSSDTWVIQQGFSCFDLDGNPQSQDVCAFGSGGFNPNASKTFAPFPDVSFNITYTDGEVLLGPVGVDTVTIGGLSVEKQVVPIPTHAAYLGDGINSGIIGLSFPGGTTVFNTTDPLKASKANQIIYSPFFLSAVEQKQVKNPYFSIALDRDSFEQEENDTFDPNLGFLSFGGIAPVPVLKNSVTVPIQGFSTMTTQKGLPGSNLFFYTVDVDSYTFPGSDKVITANNSTVLDTGTTVNFFPSPVAAAYAAQFSPPAVVDPNTLLYTVACNATVPDFAVTIGGKTFPIDKRDQILPTGKDADNNTICITGTQDGGADQAGAVFILGDVFLHNVVTTFNPVDGEVTLTQRAPY</sequence>
<dbReference type="Pfam" id="PF00026">
    <property type="entry name" value="Asp"/>
    <property type="match status" value="1"/>
</dbReference>
<evidence type="ECO:0000259" key="4">
    <source>
        <dbReference type="PROSITE" id="PS51767"/>
    </source>
</evidence>
<comment type="caution">
    <text evidence="5">The sequence shown here is derived from an EMBL/GenBank/DDBJ whole genome shotgun (WGS) entry which is preliminary data.</text>
</comment>
<feature type="active site" evidence="2">
    <location>
        <position position="117"/>
    </location>
</feature>
<reference evidence="5" key="1">
    <citation type="submission" date="2020-05" db="EMBL/GenBank/DDBJ databases">
        <title>Mycena genomes resolve the evolution of fungal bioluminescence.</title>
        <authorList>
            <person name="Tsai I.J."/>
        </authorList>
    </citation>
    <scope>NUCLEOTIDE SEQUENCE</scope>
    <source>
        <strain evidence="5">CCC161011</strain>
    </source>
</reference>
<comment type="similarity">
    <text evidence="1">Belongs to the peptidase A1 family.</text>
</comment>
<dbReference type="InterPro" id="IPR034164">
    <property type="entry name" value="Pepsin-like_dom"/>
</dbReference>
<feature type="signal peptide" evidence="3">
    <location>
        <begin position="1"/>
        <end position="21"/>
    </location>
</feature>
<dbReference type="InterPro" id="IPR033121">
    <property type="entry name" value="PEPTIDASE_A1"/>
</dbReference>
<dbReference type="PANTHER" id="PTHR47966">
    <property type="entry name" value="BETA-SITE APP-CLEAVING ENZYME, ISOFORM A-RELATED"/>
    <property type="match status" value="1"/>
</dbReference>
<evidence type="ECO:0000256" key="2">
    <source>
        <dbReference type="PIRSR" id="PIRSR601461-1"/>
    </source>
</evidence>
<dbReference type="SUPFAM" id="SSF50630">
    <property type="entry name" value="Acid proteases"/>
    <property type="match status" value="1"/>
</dbReference>
<proteinExistence type="inferred from homology"/>
<evidence type="ECO:0000313" key="6">
    <source>
        <dbReference type="Proteomes" id="UP000620124"/>
    </source>
</evidence>
<dbReference type="InterPro" id="IPR021109">
    <property type="entry name" value="Peptidase_aspartic_dom_sf"/>
</dbReference>
<dbReference type="PANTHER" id="PTHR47966:SF47">
    <property type="entry name" value="ENDOPEPTIDASE, PUTATIVE (AFU_ORTHOLOGUE AFUA_3G01220)-RELATED"/>
    <property type="match status" value="1"/>
</dbReference>
<protein>
    <submittedName>
        <fullName evidence="5">Acid protease</fullName>
    </submittedName>
</protein>
<organism evidence="5 6">
    <name type="scientific">Mycena venus</name>
    <dbReference type="NCBI Taxonomy" id="2733690"/>
    <lineage>
        <taxon>Eukaryota</taxon>
        <taxon>Fungi</taxon>
        <taxon>Dikarya</taxon>
        <taxon>Basidiomycota</taxon>
        <taxon>Agaricomycotina</taxon>
        <taxon>Agaricomycetes</taxon>
        <taxon>Agaricomycetidae</taxon>
        <taxon>Agaricales</taxon>
        <taxon>Marasmiineae</taxon>
        <taxon>Mycenaceae</taxon>
        <taxon>Mycena</taxon>
    </lineage>
</organism>
<dbReference type="GO" id="GO:0000324">
    <property type="term" value="C:fungal-type vacuole"/>
    <property type="evidence" value="ECO:0007669"/>
    <property type="project" value="TreeGrafter"/>
</dbReference>
<gene>
    <name evidence="5" type="ORF">MVEN_01691100</name>
</gene>
<dbReference type="PROSITE" id="PS51767">
    <property type="entry name" value="PEPTIDASE_A1"/>
    <property type="match status" value="1"/>
</dbReference>
<dbReference type="GO" id="GO:0004190">
    <property type="term" value="F:aspartic-type endopeptidase activity"/>
    <property type="evidence" value="ECO:0007669"/>
    <property type="project" value="InterPro"/>
</dbReference>
<accession>A0A8H6XP88</accession>
<keyword evidence="5" id="KW-0645">Protease</keyword>
<evidence type="ECO:0000256" key="3">
    <source>
        <dbReference type="SAM" id="SignalP"/>
    </source>
</evidence>
<dbReference type="InterPro" id="IPR001461">
    <property type="entry name" value="Aspartic_peptidase_A1"/>
</dbReference>
<keyword evidence="5" id="KW-0378">Hydrolase</keyword>
<keyword evidence="3" id="KW-0732">Signal</keyword>
<dbReference type="Proteomes" id="UP000620124">
    <property type="component" value="Unassembled WGS sequence"/>
</dbReference>
<dbReference type="PRINTS" id="PR00792">
    <property type="entry name" value="PEPSIN"/>
</dbReference>
<name>A0A8H6XP88_9AGAR</name>
<dbReference type="GO" id="GO:0006508">
    <property type="term" value="P:proteolysis"/>
    <property type="evidence" value="ECO:0007669"/>
    <property type="project" value="UniProtKB-KW"/>
</dbReference>
<feature type="chain" id="PRO_5034365911" evidence="3">
    <location>
        <begin position="22"/>
        <end position="469"/>
    </location>
</feature>
<keyword evidence="6" id="KW-1185">Reference proteome</keyword>
<dbReference type="OrthoDB" id="15189at2759"/>
<evidence type="ECO:0000313" key="5">
    <source>
        <dbReference type="EMBL" id="KAF7344017.1"/>
    </source>
</evidence>
<dbReference type="EMBL" id="JACAZI010000015">
    <property type="protein sequence ID" value="KAF7344017.1"/>
    <property type="molecule type" value="Genomic_DNA"/>
</dbReference>
<dbReference type="Gene3D" id="2.40.70.10">
    <property type="entry name" value="Acid Proteases"/>
    <property type="match status" value="2"/>
</dbReference>
<evidence type="ECO:0000256" key="1">
    <source>
        <dbReference type="ARBA" id="ARBA00007447"/>
    </source>
</evidence>
<feature type="domain" description="Peptidase A1" evidence="4">
    <location>
        <begin position="101"/>
        <end position="464"/>
    </location>
</feature>